<name>A0A0A9HGA2_ARUDO</name>
<organism evidence="1">
    <name type="scientific">Arundo donax</name>
    <name type="common">Giant reed</name>
    <name type="synonym">Donax arundinaceus</name>
    <dbReference type="NCBI Taxonomy" id="35708"/>
    <lineage>
        <taxon>Eukaryota</taxon>
        <taxon>Viridiplantae</taxon>
        <taxon>Streptophyta</taxon>
        <taxon>Embryophyta</taxon>
        <taxon>Tracheophyta</taxon>
        <taxon>Spermatophyta</taxon>
        <taxon>Magnoliopsida</taxon>
        <taxon>Liliopsida</taxon>
        <taxon>Poales</taxon>
        <taxon>Poaceae</taxon>
        <taxon>PACMAD clade</taxon>
        <taxon>Arundinoideae</taxon>
        <taxon>Arundineae</taxon>
        <taxon>Arundo</taxon>
    </lineage>
</organism>
<reference evidence="1" key="1">
    <citation type="submission" date="2014-09" db="EMBL/GenBank/DDBJ databases">
        <authorList>
            <person name="Magalhaes I.L.F."/>
            <person name="Oliveira U."/>
            <person name="Santos F.R."/>
            <person name="Vidigal T.H.D.A."/>
            <person name="Brescovit A.D."/>
            <person name="Santos A.J."/>
        </authorList>
    </citation>
    <scope>NUCLEOTIDE SEQUENCE</scope>
    <source>
        <tissue evidence="1">Shoot tissue taken approximately 20 cm above the soil surface</tissue>
    </source>
</reference>
<proteinExistence type="predicted"/>
<dbReference type="AlphaFoldDB" id="A0A0A9HGA2"/>
<accession>A0A0A9HGA2</accession>
<dbReference type="EMBL" id="GBRH01164000">
    <property type="protein sequence ID" value="JAE33896.1"/>
    <property type="molecule type" value="Transcribed_RNA"/>
</dbReference>
<reference evidence="1" key="2">
    <citation type="journal article" date="2015" name="Data Brief">
        <title>Shoot transcriptome of the giant reed, Arundo donax.</title>
        <authorList>
            <person name="Barrero R.A."/>
            <person name="Guerrero F.D."/>
            <person name="Moolhuijzen P."/>
            <person name="Goolsby J.A."/>
            <person name="Tidwell J."/>
            <person name="Bellgard S.E."/>
            <person name="Bellgard M.I."/>
        </authorList>
    </citation>
    <scope>NUCLEOTIDE SEQUENCE</scope>
    <source>
        <tissue evidence="1">Shoot tissue taken approximately 20 cm above the soil surface</tissue>
    </source>
</reference>
<protein>
    <submittedName>
        <fullName evidence="1">Uncharacterized protein</fullName>
    </submittedName>
</protein>
<evidence type="ECO:0000313" key="1">
    <source>
        <dbReference type="EMBL" id="JAE33896.1"/>
    </source>
</evidence>
<sequence>MEGFIVQWFTLDSTLLPLRVAVSSPAHQPSELTSLTSKTL</sequence>